<name>A0A564Z4X4_HYMDI</name>
<protein>
    <submittedName>
        <fullName evidence="1">Uncharacterized protein</fullName>
    </submittedName>
</protein>
<gene>
    <name evidence="1" type="ORF">WMSIL1_LOCUS12493</name>
</gene>
<dbReference type="AlphaFoldDB" id="A0A564Z4X4"/>
<organism evidence="1 2">
    <name type="scientific">Hymenolepis diminuta</name>
    <name type="common">Rat tapeworm</name>
    <dbReference type="NCBI Taxonomy" id="6216"/>
    <lineage>
        <taxon>Eukaryota</taxon>
        <taxon>Metazoa</taxon>
        <taxon>Spiralia</taxon>
        <taxon>Lophotrochozoa</taxon>
        <taxon>Platyhelminthes</taxon>
        <taxon>Cestoda</taxon>
        <taxon>Eucestoda</taxon>
        <taxon>Cyclophyllidea</taxon>
        <taxon>Hymenolepididae</taxon>
        <taxon>Hymenolepis</taxon>
    </lineage>
</organism>
<dbReference type="EMBL" id="CABIJS010000643">
    <property type="protein sequence ID" value="VUZ54359.1"/>
    <property type="molecule type" value="Genomic_DNA"/>
</dbReference>
<evidence type="ECO:0000313" key="2">
    <source>
        <dbReference type="Proteomes" id="UP000321570"/>
    </source>
</evidence>
<evidence type="ECO:0000313" key="1">
    <source>
        <dbReference type="EMBL" id="VUZ54359.1"/>
    </source>
</evidence>
<sequence length="176" mass="19648">MEKKKSPHMSAMTFIIGYFKVISSVSRRLRVNPPRKQTNSAMSEHFGQELSSGAHVVNKAMIPYATVCVDTYGKLHQYLLFTSRKSASGFMKNFLLQVCQLCDVVSEYIGEEVLSCNARSNGRTDDCVGSPEFLDPKTEGSHTCPSLSPFDPVSVEKIRLRAEIGDVYSDATRFEH</sequence>
<keyword evidence="2" id="KW-1185">Reference proteome</keyword>
<proteinExistence type="predicted"/>
<accession>A0A564Z4X4</accession>
<dbReference type="Proteomes" id="UP000321570">
    <property type="component" value="Unassembled WGS sequence"/>
</dbReference>
<reference evidence="1 2" key="1">
    <citation type="submission" date="2019-07" db="EMBL/GenBank/DDBJ databases">
        <authorList>
            <person name="Jastrzebski P J."/>
            <person name="Paukszto L."/>
            <person name="Jastrzebski P J."/>
        </authorList>
    </citation>
    <scope>NUCLEOTIDE SEQUENCE [LARGE SCALE GENOMIC DNA]</scope>
    <source>
        <strain evidence="1 2">WMS-il1</strain>
    </source>
</reference>